<dbReference type="Pfam" id="PF01284">
    <property type="entry name" value="MARVEL"/>
    <property type="match status" value="1"/>
</dbReference>
<dbReference type="Bgee" id="ENSDARG00000070401">
    <property type="expression patterns" value="Expressed in pharyngeal gill and 12 other cell types or tissues"/>
</dbReference>
<feature type="transmembrane region" description="Helical" evidence="6">
    <location>
        <begin position="24"/>
        <end position="46"/>
    </location>
</feature>
<keyword evidence="4 5" id="KW-0472">Membrane</keyword>
<dbReference type="InterPro" id="IPR050578">
    <property type="entry name" value="MARVEL-CKLF_proteins"/>
</dbReference>
<protein>
    <submittedName>
        <fullName evidence="9 11">Mal, T cell differentiation protein a</fullName>
    </submittedName>
    <submittedName>
        <fullName evidence="8">Zgc:158773 protein</fullName>
    </submittedName>
</protein>
<dbReference type="OMA" id="LYFTHTI"/>
<keyword evidence="3 6" id="KW-1133">Transmembrane helix</keyword>
<dbReference type="GO" id="GO:0019911">
    <property type="term" value="F:structural constituent of myelin sheath"/>
    <property type="evidence" value="ECO:0000318"/>
    <property type="project" value="GO_Central"/>
</dbReference>
<dbReference type="GO" id="GO:0016020">
    <property type="term" value="C:membrane"/>
    <property type="evidence" value="ECO:0000318"/>
    <property type="project" value="GO_Central"/>
</dbReference>
<proteinExistence type="evidence at transcript level"/>
<name>A2VD46_DANRE</name>
<dbReference type="AGR" id="ZFIN:ZDB-GENE-070424-9"/>
<dbReference type="ZFIN" id="ZDB-GENE-070424-9">
    <property type="gene designation" value="mala.1"/>
</dbReference>
<dbReference type="PANTHER" id="PTHR22776:SF94">
    <property type="entry name" value="MAL, T CELL DIFFERENTIATION PROTEIN A"/>
    <property type="match status" value="1"/>
</dbReference>
<feature type="transmembrane region" description="Helical" evidence="6">
    <location>
        <begin position="52"/>
        <end position="76"/>
    </location>
</feature>
<organism evidence="8">
    <name type="scientific">Danio rerio</name>
    <name type="common">Zebrafish</name>
    <name type="synonym">Brachydanio rerio</name>
    <dbReference type="NCBI Taxonomy" id="7955"/>
    <lineage>
        <taxon>Eukaryota</taxon>
        <taxon>Metazoa</taxon>
        <taxon>Chordata</taxon>
        <taxon>Craniata</taxon>
        <taxon>Vertebrata</taxon>
        <taxon>Euteleostomi</taxon>
        <taxon>Actinopterygii</taxon>
        <taxon>Neopterygii</taxon>
        <taxon>Teleostei</taxon>
        <taxon>Ostariophysi</taxon>
        <taxon>Cypriniformes</taxon>
        <taxon>Danionidae</taxon>
        <taxon>Danioninae</taxon>
        <taxon>Danio</taxon>
    </lineage>
</organism>
<dbReference type="CTD" id="793938"/>
<accession>A0A8M1NBX5</accession>
<evidence type="ECO:0000313" key="11">
    <source>
        <dbReference type="RefSeq" id="NP_001075880.1"/>
    </source>
</evidence>
<evidence type="ECO:0000313" key="8">
    <source>
        <dbReference type="EMBL" id="AAI29442.1"/>
    </source>
</evidence>
<sequence>MATNTGPLGHLPSGGAIFCIIPDILFLPELIFGGLTLSLVASTYLIPYNPQAYVISVTIACFLTTFLWLMVFVCGYHHNRKSWATADVAYHGCATVLYLSASVLLALVTIGWSQPDNMFFLIYQLDIAAVVFSFLTTLLYFTHTIFSALRWKTY</sequence>
<evidence type="ECO:0000313" key="10">
    <source>
        <dbReference type="Proteomes" id="UP000000437"/>
    </source>
</evidence>
<dbReference type="HOGENOM" id="CLU_112950_0_0_1"/>
<evidence type="ECO:0000256" key="5">
    <source>
        <dbReference type="PROSITE-ProRule" id="PRU00581"/>
    </source>
</evidence>
<dbReference type="InterPro" id="IPR008253">
    <property type="entry name" value="Marvel"/>
</dbReference>
<dbReference type="PRINTS" id="PR01884">
    <property type="entry name" value="MALPROTEIN"/>
</dbReference>
<evidence type="ECO:0000256" key="4">
    <source>
        <dbReference type="ARBA" id="ARBA00023136"/>
    </source>
</evidence>
<evidence type="ECO:0000256" key="6">
    <source>
        <dbReference type="SAM" id="Phobius"/>
    </source>
</evidence>
<evidence type="ECO:0000313" key="12">
    <source>
        <dbReference type="ZFIN" id="ZDB-GENE-070424-9"/>
    </source>
</evidence>
<dbReference type="Ensembl" id="ENSDART00000103265.5">
    <property type="protein sequence ID" value="ENSDARP00000094042.3"/>
    <property type="gene ID" value="ENSDARG00000070401.6"/>
</dbReference>
<comment type="subcellular location">
    <subcellularLocation>
        <location evidence="1">Membrane</location>
        <topology evidence="1">Multi-pass membrane protein</topology>
    </subcellularLocation>
</comment>
<keyword evidence="2 5" id="KW-0812">Transmembrane</keyword>
<dbReference type="GeneTree" id="ENSGT00940000154987"/>
<dbReference type="EMBL" id="BC129441">
    <property type="protein sequence ID" value="AAI29442.1"/>
    <property type="molecule type" value="mRNA"/>
</dbReference>
<dbReference type="PaxDb" id="7955-ENSDARP00000094042"/>
<reference evidence="8" key="1">
    <citation type="submission" date="2006-12" db="EMBL/GenBank/DDBJ databases">
        <authorList>
            <consortium name="NIH - Zebrafish Gene Collection (ZGC) project"/>
        </authorList>
    </citation>
    <scope>NUCLEOTIDE SEQUENCE [LARGE SCALE MRNA]</scope>
    <source>
        <tissue evidence="8">Gill</tissue>
    </source>
</reference>
<evidence type="ECO:0000313" key="9">
    <source>
        <dbReference type="Ensembl" id="ENSDARP00000094042"/>
    </source>
</evidence>
<reference evidence="11" key="4">
    <citation type="journal article" date="2015" name="Nat. Commun.">
        <title>RFX transcription factors are essential for hearing in mice.</title>
        <authorList>
            <person name="Elkon R."/>
            <person name="Milon B."/>
            <person name="Morrison L."/>
            <person name="Shah M."/>
            <person name="Vijayakumar S."/>
            <person name="Racherla M."/>
            <person name="Leitch C.C."/>
            <person name="Silipino L."/>
            <person name="Hadi S."/>
            <person name="Weiss-Gayet M."/>
            <person name="Barras E."/>
            <person name="Schmid C.D."/>
            <person name="Ait-Lounis A."/>
            <person name="Barnes A."/>
            <person name="Song Y."/>
            <person name="Eisenman D.J."/>
            <person name="Eliyahu E."/>
            <person name="Frolenkov G.I."/>
            <person name="Strome S.E."/>
            <person name="Durand B."/>
            <person name="Zaghloul N.A."/>
            <person name="Jones S.M."/>
            <person name="Reith W."/>
            <person name="Hertzano R."/>
        </authorList>
    </citation>
    <scope>NUCLEOTIDE SEQUENCE</scope>
</reference>
<dbReference type="AlphaFoldDB" id="A2VD46"/>
<reference evidence="9 10" key="3">
    <citation type="journal article" date="2013" name="Nature">
        <title>The zebrafish reference genome sequence and its relationship to the human genome.</title>
        <authorList>
            <consortium name="Genome Reference Consortium Zebrafish"/>
            <person name="Howe K."/>
            <person name="Clark M.D."/>
            <person name="Torroja C.F."/>
            <person name="Torrance J."/>
            <person name="Berthelot C."/>
            <person name="Muffato M."/>
            <person name="Collins J.E."/>
            <person name="Humphray S."/>
            <person name="McLaren K."/>
            <person name="Matthews L."/>
            <person name="McLaren S."/>
            <person name="Sealy I."/>
            <person name="Caccamo M."/>
            <person name="Churcher C."/>
            <person name="Scott C."/>
            <person name="Barrett J.C."/>
            <person name="Koch R."/>
            <person name="Rauch G.J."/>
            <person name="White S."/>
            <person name="Chow W."/>
            <person name="Kilian B."/>
            <person name="Quintais L.T."/>
            <person name="Guerra-Assuncao J.A."/>
            <person name="Zhou Y."/>
            <person name="Gu Y."/>
            <person name="Yen J."/>
            <person name="Vogel J.H."/>
            <person name="Eyre T."/>
            <person name="Redmond S."/>
            <person name="Banerjee R."/>
            <person name="Chi J."/>
            <person name="Fu B."/>
            <person name="Langley E."/>
            <person name="Maguire S.F."/>
            <person name="Laird G.K."/>
            <person name="Lloyd D."/>
            <person name="Kenyon E."/>
            <person name="Donaldson S."/>
            <person name="Sehra H."/>
            <person name="Almeida-King J."/>
            <person name="Loveland J."/>
            <person name="Trevanion S."/>
            <person name="Jones M."/>
            <person name="Quail M."/>
            <person name="Willey D."/>
            <person name="Hunt A."/>
            <person name="Burton J."/>
            <person name="Sims S."/>
            <person name="McLay K."/>
            <person name="Plumb B."/>
            <person name="Davis J."/>
            <person name="Clee C."/>
            <person name="Oliver K."/>
            <person name="Clark R."/>
            <person name="Riddle C."/>
            <person name="Elliot D."/>
            <person name="Eliott D."/>
            <person name="Threadgold G."/>
            <person name="Harden G."/>
            <person name="Ware D."/>
            <person name="Begum S."/>
            <person name="Mortimore B."/>
            <person name="Mortimer B."/>
            <person name="Kerry G."/>
            <person name="Heath P."/>
            <person name="Phillimore B."/>
            <person name="Tracey A."/>
            <person name="Corby N."/>
            <person name="Dunn M."/>
            <person name="Johnson C."/>
            <person name="Wood J."/>
            <person name="Clark S."/>
            <person name="Pelan S."/>
            <person name="Griffiths G."/>
            <person name="Smith M."/>
            <person name="Glithero R."/>
            <person name="Howden P."/>
            <person name="Barker N."/>
            <person name="Lloyd C."/>
            <person name="Stevens C."/>
            <person name="Harley J."/>
            <person name="Holt K."/>
            <person name="Panagiotidis G."/>
            <person name="Lovell J."/>
            <person name="Beasley H."/>
            <person name="Henderson C."/>
            <person name="Gordon D."/>
            <person name="Auger K."/>
            <person name="Wright D."/>
            <person name="Collins J."/>
            <person name="Raisen C."/>
            <person name="Dyer L."/>
            <person name="Leung K."/>
            <person name="Robertson L."/>
            <person name="Ambridge K."/>
            <person name="Leongamornlert D."/>
            <person name="McGuire S."/>
            <person name="Gilderthorp R."/>
            <person name="Griffiths C."/>
            <person name="Manthravadi D."/>
            <person name="Nichol S."/>
            <person name="Barker G."/>
            <person name="Whitehead S."/>
            <person name="Kay M."/>
            <person name="Brown J."/>
            <person name="Murnane C."/>
            <person name="Gray E."/>
            <person name="Humphries M."/>
            <person name="Sycamore N."/>
            <person name="Barker D."/>
            <person name="Saunders D."/>
            <person name="Wallis J."/>
            <person name="Babbage A."/>
            <person name="Hammond S."/>
            <person name="Mashreghi-Mohammadi M."/>
            <person name="Barr L."/>
            <person name="Martin S."/>
            <person name="Wray P."/>
            <person name="Ellington A."/>
            <person name="Matthews N."/>
            <person name="Ellwood M."/>
            <person name="Woodmansey R."/>
            <person name="Clark G."/>
            <person name="Cooper J."/>
            <person name="Cooper J."/>
            <person name="Tromans A."/>
            <person name="Grafham D."/>
            <person name="Skuce C."/>
            <person name="Pandian R."/>
            <person name="Andrews R."/>
            <person name="Harrison E."/>
            <person name="Kimberley A."/>
            <person name="Garnett J."/>
            <person name="Fosker N."/>
            <person name="Hall R."/>
            <person name="Garner P."/>
            <person name="Kelly D."/>
            <person name="Bird C."/>
            <person name="Palmer S."/>
            <person name="Gehring I."/>
            <person name="Berger A."/>
            <person name="Dooley C.M."/>
            <person name="Ersan-Urun Z."/>
            <person name="Eser C."/>
            <person name="Geiger H."/>
            <person name="Geisler M."/>
            <person name="Karotki L."/>
            <person name="Kirn A."/>
            <person name="Konantz J."/>
            <person name="Konantz M."/>
            <person name="Oberlander M."/>
            <person name="Rudolph-Geiger S."/>
            <person name="Teucke M."/>
            <person name="Lanz C."/>
            <person name="Raddatz G."/>
            <person name="Osoegawa K."/>
            <person name="Zhu B."/>
            <person name="Rapp A."/>
            <person name="Widaa S."/>
            <person name="Langford C."/>
            <person name="Yang F."/>
            <person name="Schuster S.C."/>
            <person name="Carter N.P."/>
            <person name="Harrow J."/>
            <person name="Ning Z."/>
            <person name="Herrero J."/>
            <person name="Searle S.M."/>
            <person name="Enright A."/>
            <person name="Geisler R."/>
            <person name="Plasterk R.H."/>
            <person name="Lee C."/>
            <person name="Westerfield M."/>
            <person name="de Jong P.J."/>
            <person name="Zon L.I."/>
            <person name="Postlethwait J.H."/>
            <person name="Nusslein-Volhard C."/>
            <person name="Hubbard T.J."/>
            <person name="Roest Crollius H."/>
            <person name="Rogers J."/>
            <person name="Stemple D.L."/>
        </authorList>
    </citation>
    <scope>NUCLEOTIDE SEQUENCE [LARGE SCALE GENOMIC DNA]</scope>
    <source>
        <strain evidence="9">Tuebingen</strain>
    </source>
</reference>
<feature type="domain" description="MARVEL" evidence="7">
    <location>
        <begin position="17"/>
        <end position="152"/>
    </location>
</feature>
<dbReference type="eggNOG" id="KOG4788">
    <property type="taxonomic scope" value="Eukaryota"/>
</dbReference>
<feature type="transmembrane region" description="Helical" evidence="6">
    <location>
        <begin position="118"/>
        <end position="141"/>
    </location>
</feature>
<dbReference type="GeneID" id="793938"/>
<reference evidence="11" key="5">
    <citation type="submission" date="2025-04" db="UniProtKB">
        <authorList>
            <consortium name="RefSeq"/>
        </authorList>
    </citation>
    <scope>IDENTIFICATION</scope>
</reference>
<dbReference type="OrthoDB" id="9940869at2759"/>
<reference evidence="9" key="2">
    <citation type="submission" date="2012-02" db="UniProtKB">
        <authorList>
            <consortium name="Ensembl"/>
        </authorList>
    </citation>
    <scope>IDENTIFICATION</scope>
    <source>
        <strain evidence="9">Tuebingen</strain>
    </source>
</reference>
<dbReference type="RefSeq" id="NP_001075880.1">
    <property type="nucleotide sequence ID" value="NM_001082411.2"/>
</dbReference>
<dbReference type="GO" id="GO:0042552">
    <property type="term" value="P:myelination"/>
    <property type="evidence" value="ECO:0000318"/>
    <property type="project" value="GO_Central"/>
</dbReference>
<evidence type="ECO:0000259" key="7">
    <source>
        <dbReference type="PROSITE" id="PS51225"/>
    </source>
</evidence>
<keyword evidence="10" id="KW-1185">Reference proteome</keyword>
<dbReference type="EMBL" id="CR556713">
    <property type="status" value="NOT_ANNOTATED_CDS"/>
    <property type="molecule type" value="Genomic_DNA"/>
</dbReference>
<feature type="transmembrane region" description="Helical" evidence="6">
    <location>
        <begin position="88"/>
        <end position="112"/>
    </location>
</feature>
<dbReference type="PROSITE" id="PS51225">
    <property type="entry name" value="MARVEL"/>
    <property type="match status" value="1"/>
</dbReference>
<evidence type="ECO:0000256" key="2">
    <source>
        <dbReference type="ARBA" id="ARBA00022692"/>
    </source>
</evidence>
<evidence type="ECO:0000256" key="3">
    <source>
        <dbReference type="ARBA" id="ARBA00022989"/>
    </source>
</evidence>
<gene>
    <name evidence="11 12" type="primary">mala.1</name>
    <name evidence="11" type="synonym">mala</name>
    <name evidence="8 11" type="ORF">zgc:158773</name>
</gene>
<accession>A2VD46</accession>
<evidence type="ECO:0000256" key="1">
    <source>
        <dbReference type="ARBA" id="ARBA00004141"/>
    </source>
</evidence>
<dbReference type="Proteomes" id="UP000000437">
    <property type="component" value="Chromosome 11"/>
</dbReference>
<dbReference type="PANTHER" id="PTHR22776">
    <property type="entry name" value="MARVEL-CONTAINING POTENTIAL LIPID RAFT-ASSOCIATED PROTEIN"/>
    <property type="match status" value="1"/>
</dbReference>
<dbReference type="KEGG" id="dre:793938"/>
<dbReference type="InterPro" id="IPR013295">
    <property type="entry name" value="MAL"/>
</dbReference>